<evidence type="ECO:0000313" key="2">
    <source>
        <dbReference type="Proteomes" id="UP000036458"/>
    </source>
</evidence>
<organism evidence="1 2">
    <name type="scientific">Rufibacter radiotolerans</name>
    <dbReference type="NCBI Taxonomy" id="1379910"/>
    <lineage>
        <taxon>Bacteria</taxon>
        <taxon>Pseudomonadati</taxon>
        <taxon>Bacteroidota</taxon>
        <taxon>Cytophagia</taxon>
        <taxon>Cytophagales</taxon>
        <taxon>Hymenobacteraceae</taxon>
        <taxon>Rufibacter</taxon>
    </lineage>
</organism>
<proteinExistence type="predicted"/>
<protein>
    <submittedName>
        <fullName evidence="1">Uncharacterized protein</fullName>
    </submittedName>
</protein>
<evidence type="ECO:0000313" key="1">
    <source>
        <dbReference type="EMBL" id="AKQ45041.1"/>
    </source>
</evidence>
<dbReference type="PATRIC" id="fig|1379910.4.peg.953"/>
<gene>
    <name evidence="1" type="ORF">TH63_04375</name>
</gene>
<keyword evidence="2" id="KW-1185">Reference proteome</keyword>
<name>A0A0H4W3M5_9BACT</name>
<sequence>MVPGFGLGPANAEFWLMEAQTLPPVCQGTDRGEGLRSFGFTIRKHQGVVAFWACFGEKGLKTEGSTFCWLISFESEFSGFPEKSRGNPLWLP</sequence>
<dbReference type="AlphaFoldDB" id="A0A0H4W3M5"/>
<reference evidence="1 2" key="1">
    <citation type="submission" date="2015-01" db="EMBL/GenBank/DDBJ databases">
        <title>Rufibacter sp./DG31D/ whole genome sequencing.</title>
        <authorList>
            <person name="Kim M.K."/>
            <person name="Srinivasan S."/>
            <person name="Lee J.-J."/>
        </authorList>
    </citation>
    <scope>NUCLEOTIDE SEQUENCE [LARGE SCALE GENOMIC DNA]</scope>
    <source>
        <strain evidence="1 2">DG31D</strain>
    </source>
</reference>
<dbReference type="KEGG" id="ruf:TH63_04375"/>
<accession>A0A0H4W3M5</accession>
<dbReference type="EMBL" id="CP010777">
    <property type="protein sequence ID" value="AKQ45041.1"/>
    <property type="molecule type" value="Genomic_DNA"/>
</dbReference>
<dbReference type="Proteomes" id="UP000036458">
    <property type="component" value="Chromosome"/>
</dbReference>